<gene>
    <name evidence="1" type="ORF">SAMN02745784_01090</name>
</gene>
<evidence type="ECO:0008006" key="3">
    <source>
        <dbReference type="Google" id="ProtNLM"/>
    </source>
</evidence>
<evidence type="ECO:0000313" key="1">
    <source>
        <dbReference type="EMBL" id="SHE56192.1"/>
    </source>
</evidence>
<dbReference type="GeneID" id="90996089"/>
<name>A0A1M4UHC6_9FIRM</name>
<dbReference type="STRING" id="1123404.SAMN02745784_01090"/>
<keyword evidence="2" id="KW-1185">Reference proteome</keyword>
<dbReference type="GO" id="GO:0009295">
    <property type="term" value="C:nucleoid"/>
    <property type="evidence" value="ECO:0007669"/>
    <property type="project" value="InterPro"/>
</dbReference>
<dbReference type="Pfam" id="PF04245">
    <property type="entry name" value="NA37"/>
    <property type="match status" value="1"/>
</dbReference>
<organism evidence="1 2">
    <name type="scientific">Tissierella praeacuta DSM 18095</name>
    <dbReference type="NCBI Taxonomy" id="1123404"/>
    <lineage>
        <taxon>Bacteria</taxon>
        <taxon>Bacillati</taxon>
        <taxon>Bacillota</taxon>
        <taxon>Tissierellia</taxon>
        <taxon>Tissierellales</taxon>
        <taxon>Tissierellaceae</taxon>
        <taxon>Tissierella</taxon>
    </lineage>
</organism>
<dbReference type="InterPro" id="IPR007358">
    <property type="entry name" value="Nucleoid_associated_NdpA"/>
</dbReference>
<dbReference type="EMBL" id="FQTY01000003">
    <property type="protein sequence ID" value="SHE56192.1"/>
    <property type="molecule type" value="Genomic_DNA"/>
</dbReference>
<protein>
    <recommendedName>
        <fullName evidence="3">Nucleoid associated protein NdpA</fullName>
    </recommendedName>
</protein>
<reference evidence="2" key="1">
    <citation type="submission" date="2016-11" db="EMBL/GenBank/DDBJ databases">
        <authorList>
            <person name="Varghese N."/>
            <person name="Submissions S."/>
        </authorList>
    </citation>
    <scope>NUCLEOTIDE SEQUENCE [LARGE SCALE GENOMIC DNA]</scope>
    <source>
        <strain evidence="2">DSM 18095</strain>
    </source>
</reference>
<evidence type="ECO:0000313" key="2">
    <source>
        <dbReference type="Proteomes" id="UP000184114"/>
    </source>
</evidence>
<sequence>MEIKINDAILHILDSTTGLPVYSQENLGLEDEKVQEFIGKHIERIFNDQAVKSGKFVEDSAIKDLIRNINEDFIDTSISIAEKLYELMLRYLEIPSGDLLMASLNIETHSYLIIIKFNYKEGYTHYVDYGDSGTSNKIVVNKVMFPSETQKNIEAALINLEDLSLKIFEREYDIEGEKTLYFSKMFLGCDTDLSIKESIKVIREVAKDITKRYYDDDFNKVSEIKEAIYDNLDSGSIEVENVANAMFRNNPNIKKEYMERVEEAGVNKVVDLEGKKPEKKLTVHKIKMDNGIQLDIPVDIYRDRNIIEFVNNPDGTISIIIKNISKIKQGS</sequence>
<accession>A0A1M4UHC6</accession>
<dbReference type="Proteomes" id="UP000184114">
    <property type="component" value="Unassembled WGS sequence"/>
</dbReference>
<dbReference type="RefSeq" id="WP_072974027.1">
    <property type="nucleotide sequence ID" value="NZ_FQTY01000003.1"/>
</dbReference>
<proteinExistence type="predicted"/>
<dbReference type="AlphaFoldDB" id="A0A1M4UHC6"/>